<dbReference type="Proteomes" id="UP000490939">
    <property type="component" value="Unassembled WGS sequence"/>
</dbReference>
<organism evidence="2 3">
    <name type="scientific">Venturia inaequalis</name>
    <name type="common">Apple scab fungus</name>
    <dbReference type="NCBI Taxonomy" id="5025"/>
    <lineage>
        <taxon>Eukaryota</taxon>
        <taxon>Fungi</taxon>
        <taxon>Dikarya</taxon>
        <taxon>Ascomycota</taxon>
        <taxon>Pezizomycotina</taxon>
        <taxon>Dothideomycetes</taxon>
        <taxon>Pleosporomycetidae</taxon>
        <taxon>Venturiales</taxon>
        <taxon>Venturiaceae</taxon>
        <taxon>Venturia</taxon>
    </lineage>
</organism>
<dbReference type="Gene3D" id="3.60.10.10">
    <property type="entry name" value="Endonuclease/exonuclease/phosphatase"/>
    <property type="match status" value="1"/>
</dbReference>
<dbReference type="AlphaFoldDB" id="A0A8H3VC78"/>
<evidence type="ECO:0000256" key="1">
    <source>
        <dbReference type="SAM" id="MobiDB-lite"/>
    </source>
</evidence>
<feature type="compositionally biased region" description="Acidic residues" evidence="1">
    <location>
        <begin position="135"/>
        <end position="145"/>
    </location>
</feature>
<accession>A0A8H3VC78</accession>
<sequence>MMNLTTPPFEKHIVRGPMDLYVQRRTTPSSGGRGLDTTLVHSVHGESKENGVSRSGWVAINAKARGEGEGGYYEDGDGDEDEDEDEGGYDMDIDFDNPSANEDEYPSEDFEEEIRYYTHQNDSLAHPTTNAPPEEKEEEGEEEELDGHPHHILKIYGSHDHIILTASKTSPLLTPHERTLLTQIKSRKDEATLGFPSGSHSYHAYLGPSILRNATLERLGLFLNGPELEKIKIGVAGYPNRKDWKRIKARTLWRTLYVRAIREREIDTILRDVEKQEKEREEVRVDGERSIGVKSSLFAAYNVQSVEGEEEISWDDLLKAELEMKTDGMSPGERREWLSGVYGARWTWAITEITTEQRLESLSDENNLKVHFTQGKFAEGVVQLGLESRADAMGLLGNGNFTWKNTRCGLASIRTETTTNPTVKDSWLPISIELMCPQKPKILRIVRKNIHGSKRLHKELCTDAIKPDLILVQHVGSNFRTMRVPDYELLVWPEASRVCFYVRQGVNVNSLKLIQHDGYFATLVFHTLQLGLVHLHNVYNATIGNINFEHLHDKLSNKSVEHILIRDFNLHHRKWGGKKESEDQSLRR</sequence>
<feature type="compositionally biased region" description="Acidic residues" evidence="1">
    <location>
        <begin position="72"/>
        <end position="107"/>
    </location>
</feature>
<feature type="region of interest" description="Disordered" evidence="1">
    <location>
        <begin position="120"/>
        <end position="146"/>
    </location>
</feature>
<comment type="caution">
    <text evidence="2">The sequence shown here is derived from an EMBL/GenBank/DDBJ whole genome shotgun (WGS) entry which is preliminary data.</text>
</comment>
<keyword evidence="3" id="KW-1185">Reference proteome</keyword>
<feature type="compositionally biased region" description="Polar residues" evidence="1">
    <location>
        <begin position="120"/>
        <end position="131"/>
    </location>
</feature>
<evidence type="ECO:0000313" key="3">
    <source>
        <dbReference type="Proteomes" id="UP000490939"/>
    </source>
</evidence>
<name>A0A8H3VC78_VENIN</name>
<protein>
    <submittedName>
        <fullName evidence="2">Uncharacterized protein</fullName>
    </submittedName>
</protein>
<gene>
    <name evidence="2" type="ORF">EG327_003971</name>
</gene>
<feature type="region of interest" description="Disordered" evidence="1">
    <location>
        <begin position="64"/>
        <end position="107"/>
    </location>
</feature>
<dbReference type="InterPro" id="IPR036691">
    <property type="entry name" value="Endo/exonu/phosph_ase_sf"/>
</dbReference>
<proteinExistence type="predicted"/>
<evidence type="ECO:0000313" key="2">
    <source>
        <dbReference type="EMBL" id="KAE9987197.1"/>
    </source>
</evidence>
<dbReference type="SUPFAM" id="SSF56219">
    <property type="entry name" value="DNase I-like"/>
    <property type="match status" value="1"/>
</dbReference>
<reference evidence="2 3" key="1">
    <citation type="submission" date="2019-07" db="EMBL/GenBank/DDBJ databases">
        <title>Venturia inaequalis Genome Resource.</title>
        <authorList>
            <person name="Lichtner F.J."/>
        </authorList>
    </citation>
    <scope>NUCLEOTIDE SEQUENCE [LARGE SCALE GENOMIC DNA]</scope>
    <source>
        <strain evidence="2 3">DMI_063113</strain>
    </source>
</reference>
<dbReference type="EMBL" id="WNWR01000241">
    <property type="protein sequence ID" value="KAE9987197.1"/>
    <property type="molecule type" value="Genomic_DNA"/>
</dbReference>